<comment type="caution">
    <text evidence="6">The sequence shown here is derived from an EMBL/GenBank/DDBJ whole genome shotgun (WGS) entry which is preliminary data.</text>
</comment>
<sequence>MIRTIPYIAVSLIALATLFCVLSISTNRWYDTSTIQAGLWKICRAGVGVPTLCYNSSTHTPTVLALSGLILIFIGLILTIVSSLYNLEQVKQKRNISYTAIIVLFIGSIILDITYVSYSNIQRQFGYSYFLMVISHLFTFLAVILVAFSTGSIHQLSEINS</sequence>
<organism evidence="6 8">
    <name type="scientific">Didymodactylos carnosus</name>
    <dbReference type="NCBI Taxonomy" id="1234261"/>
    <lineage>
        <taxon>Eukaryota</taxon>
        <taxon>Metazoa</taxon>
        <taxon>Spiralia</taxon>
        <taxon>Gnathifera</taxon>
        <taxon>Rotifera</taxon>
        <taxon>Eurotatoria</taxon>
        <taxon>Bdelloidea</taxon>
        <taxon>Philodinida</taxon>
        <taxon>Philodinidae</taxon>
        <taxon>Didymodactylos</taxon>
    </lineage>
</organism>
<dbReference type="Proteomes" id="UP000663829">
    <property type="component" value="Unassembled WGS sequence"/>
</dbReference>
<keyword evidence="3 5" id="KW-1133">Transmembrane helix</keyword>
<evidence type="ECO:0000256" key="1">
    <source>
        <dbReference type="ARBA" id="ARBA00004141"/>
    </source>
</evidence>
<keyword evidence="4 5" id="KW-0472">Membrane</keyword>
<dbReference type="PANTHER" id="PTHR10671:SF108">
    <property type="entry name" value="CLAUDIN FAMILY PROTEIN-RELATED"/>
    <property type="match status" value="1"/>
</dbReference>
<evidence type="ECO:0000313" key="7">
    <source>
        <dbReference type="EMBL" id="CAF3866737.1"/>
    </source>
</evidence>
<proteinExistence type="predicted"/>
<name>A0A814P9X6_9BILA</name>
<dbReference type="EMBL" id="CAJNOQ010005532">
    <property type="protein sequence ID" value="CAF1101845.1"/>
    <property type="molecule type" value="Genomic_DNA"/>
</dbReference>
<keyword evidence="2 5" id="KW-0812">Transmembrane</keyword>
<evidence type="ECO:0000256" key="3">
    <source>
        <dbReference type="ARBA" id="ARBA00022989"/>
    </source>
</evidence>
<evidence type="ECO:0000313" key="6">
    <source>
        <dbReference type="EMBL" id="CAF1101845.1"/>
    </source>
</evidence>
<keyword evidence="8" id="KW-1185">Reference proteome</keyword>
<comment type="subcellular location">
    <subcellularLocation>
        <location evidence="1">Membrane</location>
        <topology evidence="1">Multi-pass membrane protein</topology>
    </subcellularLocation>
</comment>
<dbReference type="EMBL" id="CAJOBC010005532">
    <property type="protein sequence ID" value="CAF3866737.1"/>
    <property type="molecule type" value="Genomic_DNA"/>
</dbReference>
<feature type="transmembrane region" description="Helical" evidence="5">
    <location>
        <begin position="127"/>
        <end position="148"/>
    </location>
</feature>
<dbReference type="AlphaFoldDB" id="A0A814P9X6"/>
<evidence type="ECO:0000256" key="2">
    <source>
        <dbReference type="ARBA" id="ARBA00022692"/>
    </source>
</evidence>
<protein>
    <submittedName>
        <fullName evidence="6">Uncharacterized protein</fullName>
    </submittedName>
</protein>
<dbReference type="Proteomes" id="UP000681722">
    <property type="component" value="Unassembled WGS sequence"/>
</dbReference>
<gene>
    <name evidence="6" type="ORF">GPM918_LOCUS18788</name>
    <name evidence="7" type="ORF">SRO942_LOCUS18785</name>
</gene>
<evidence type="ECO:0000313" key="8">
    <source>
        <dbReference type="Proteomes" id="UP000663829"/>
    </source>
</evidence>
<dbReference type="GO" id="GO:0005886">
    <property type="term" value="C:plasma membrane"/>
    <property type="evidence" value="ECO:0007669"/>
    <property type="project" value="TreeGrafter"/>
</dbReference>
<dbReference type="Gene3D" id="1.20.140.150">
    <property type="match status" value="1"/>
</dbReference>
<evidence type="ECO:0000256" key="5">
    <source>
        <dbReference type="SAM" id="Phobius"/>
    </source>
</evidence>
<accession>A0A814P9X6</accession>
<reference evidence="6" key="1">
    <citation type="submission" date="2021-02" db="EMBL/GenBank/DDBJ databases">
        <authorList>
            <person name="Nowell W R."/>
        </authorList>
    </citation>
    <scope>NUCLEOTIDE SEQUENCE</scope>
</reference>
<feature type="transmembrane region" description="Helical" evidence="5">
    <location>
        <begin position="96"/>
        <end position="115"/>
    </location>
</feature>
<dbReference type="InterPro" id="IPR050579">
    <property type="entry name" value="PMP-22/EMP/MP20-like"/>
</dbReference>
<evidence type="ECO:0000256" key="4">
    <source>
        <dbReference type="ARBA" id="ARBA00023136"/>
    </source>
</evidence>
<feature type="transmembrane region" description="Helical" evidence="5">
    <location>
        <begin position="7"/>
        <end position="25"/>
    </location>
</feature>
<feature type="transmembrane region" description="Helical" evidence="5">
    <location>
        <begin position="64"/>
        <end position="84"/>
    </location>
</feature>
<dbReference type="PANTHER" id="PTHR10671">
    <property type="entry name" value="EPITHELIAL MEMBRANE PROTEIN-RELATED"/>
    <property type="match status" value="1"/>
</dbReference>